<feature type="signal peptide" evidence="2">
    <location>
        <begin position="1"/>
        <end position="26"/>
    </location>
</feature>
<dbReference type="FunFam" id="3.30.70.270:FF:000001">
    <property type="entry name" value="Diguanylate cyclase domain protein"/>
    <property type="match status" value="1"/>
</dbReference>
<dbReference type="STRING" id="946483.Cenrod_1069"/>
<dbReference type="Proteomes" id="UP000017184">
    <property type="component" value="Chromosome"/>
</dbReference>
<dbReference type="SUPFAM" id="SSF53850">
    <property type="entry name" value="Periplasmic binding protein-like II"/>
    <property type="match status" value="1"/>
</dbReference>
<dbReference type="AlphaFoldDB" id="U5NA86"/>
<dbReference type="NCBIfam" id="TIGR00229">
    <property type="entry name" value="sensory_box"/>
    <property type="match status" value="1"/>
</dbReference>
<dbReference type="PANTHER" id="PTHR44757:SF2">
    <property type="entry name" value="BIOFILM ARCHITECTURE MAINTENANCE PROTEIN MBAA"/>
    <property type="match status" value="1"/>
</dbReference>
<evidence type="ECO:0000313" key="7">
    <source>
        <dbReference type="Proteomes" id="UP000017184"/>
    </source>
</evidence>
<dbReference type="Gene3D" id="3.20.20.450">
    <property type="entry name" value="EAL domain"/>
    <property type="match status" value="1"/>
</dbReference>
<dbReference type="eggNOG" id="COG0834">
    <property type="taxonomic scope" value="Bacteria"/>
</dbReference>
<evidence type="ECO:0000313" key="6">
    <source>
        <dbReference type="EMBL" id="AGX87163.1"/>
    </source>
</evidence>
<dbReference type="Pfam" id="PF00990">
    <property type="entry name" value="GGDEF"/>
    <property type="match status" value="1"/>
</dbReference>
<reference evidence="6 7" key="1">
    <citation type="journal article" date="2013" name="Genome Biol.">
        <title>Genomic analysis reveals key aspects of prokaryotic symbiosis in the phototrophic consortium "Chlorochromatium aggregatum".</title>
        <authorList>
            <person name="Liu Z."/>
            <person name="Muller J."/>
            <person name="Li T."/>
            <person name="Alvey R.M."/>
            <person name="Vogl K."/>
            <person name="Frigaard N.U."/>
            <person name="Rockwell N.C."/>
            <person name="Boyd E.S."/>
            <person name="Tomsho L.P."/>
            <person name="Schuster S.C."/>
            <person name="Henke P."/>
            <person name="Rohde M."/>
            <person name="Overmann J."/>
            <person name="Bryant D.A."/>
        </authorList>
    </citation>
    <scope>NUCLEOTIDE SEQUENCE [LARGE SCALE GENOMIC DNA]</scope>
    <source>
        <strain evidence="6">CR</strain>
    </source>
</reference>
<dbReference type="Gene3D" id="3.30.70.270">
    <property type="match status" value="1"/>
</dbReference>
<accession>U5NA86</accession>
<dbReference type="KEGG" id="cbx:Cenrod_1069"/>
<evidence type="ECO:0000256" key="1">
    <source>
        <dbReference type="SAM" id="Phobius"/>
    </source>
</evidence>
<dbReference type="Pfam" id="PF00563">
    <property type="entry name" value="EAL"/>
    <property type="match status" value="1"/>
</dbReference>
<organism evidence="6 7">
    <name type="scientific">Candidatus Symbiobacter mobilis CR</name>
    <dbReference type="NCBI Taxonomy" id="946483"/>
    <lineage>
        <taxon>Bacteria</taxon>
        <taxon>Pseudomonadati</taxon>
        <taxon>Pseudomonadota</taxon>
        <taxon>Betaproteobacteria</taxon>
        <taxon>Burkholderiales</taxon>
        <taxon>Comamonadaceae</taxon>
    </lineage>
</organism>
<dbReference type="Gene3D" id="3.30.450.20">
    <property type="entry name" value="PAS domain"/>
    <property type="match status" value="1"/>
</dbReference>
<keyword evidence="2" id="KW-0732">Signal</keyword>
<dbReference type="SUPFAM" id="SSF55785">
    <property type="entry name" value="PYP-like sensor domain (PAS domain)"/>
    <property type="match status" value="1"/>
</dbReference>
<proteinExistence type="predicted"/>
<name>U5NA86_9BURK</name>
<keyword evidence="7" id="KW-1185">Reference proteome</keyword>
<dbReference type="Gene3D" id="3.40.190.10">
    <property type="entry name" value="Periplasmic binding protein-like II"/>
    <property type="match status" value="2"/>
</dbReference>
<feature type="chain" id="PRO_5004662930" evidence="2">
    <location>
        <begin position="27"/>
        <end position="848"/>
    </location>
</feature>
<dbReference type="PANTHER" id="PTHR44757">
    <property type="entry name" value="DIGUANYLATE CYCLASE DGCP"/>
    <property type="match status" value="1"/>
</dbReference>
<evidence type="ECO:0000256" key="2">
    <source>
        <dbReference type="SAM" id="SignalP"/>
    </source>
</evidence>
<dbReference type="InterPro" id="IPR013656">
    <property type="entry name" value="PAS_4"/>
</dbReference>
<sequence length="848" mass="94254">MGASWRTWWACCAWALCAGMGTSVWAAPLRVGLYENPPKVFTDDYGRPSGSFIELLQEIAKVEGWTLVFERCAWEECLERVEAGALDLMPDVAVTEERVARFDFHRVPAMHSWSQLYRHPSVRVDSLLDLADKRIVVLSQGVQAAALGDLLSSFNVHAQMIEVQSLREAFEKVASGQAEVAAVGHHFGEYTAHEYGLVATPVLFQPARLYFAVPRGRHAAVLRAIDDRLEQWIRDDASVYFQIMNRWGMRATQRPHSRIILIALAGSLFIGSMLATGVWWLRRRVRQAVADLRLSHQQLEATLQAIPDLLFEVDHRGRYLHVHASREELLAAPKGKLLGSTIDDVLPVQAAATVHKTIGAAIDRGRCDGDVIELEVAGGTHWFELSAARKVLQDGGLPNVIILSRDITERVNAQAQFQHLARFDGLTGLPNRAYVRQLLQQATMAAHREGKQVTVLYLDVDHFRTIVDTLGHDVGDRLLTQLSQRLGKSRREADIAGRMGGDEFLLVLPGIDAAGAAVAAQRVLDSMQPSFRVGSHEISISVSLGIVVYPRDGTDVDALLRRADAAMYQAKSEGRNGYRFFTTAMQERSARTLTISNALALALEREQFQVHYQPIVRITNREVIGAEALLRWTHPQLGQVPPSEFITVAESASQIVRIGEWVLRQAAGQARKWLDLGREIVVSVNVSPVQFRQPSFLSTVRAVLEEHTLPPFLLELEVTESLMMGDERAVQKTMHALADMGVRFAIDDFGTGYSSMAYLRRMGFHKLKIDQCFVRDIGTDPDDECIIDAILQLGRNLGMATLAEGVETEEQRVFLAAKGCDYLQGWLVSPALPPSSWDLILGVGRPLP</sequence>
<evidence type="ECO:0000259" key="3">
    <source>
        <dbReference type="PROSITE" id="PS50112"/>
    </source>
</evidence>
<dbReference type="PROSITE" id="PS50112">
    <property type="entry name" value="PAS"/>
    <property type="match status" value="1"/>
</dbReference>
<dbReference type="CDD" id="cd01948">
    <property type="entry name" value="EAL"/>
    <property type="match status" value="1"/>
</dbReference>
<dbReference type="SMART" id="SM00052">
    <property type="entry name" value="EAL"/>
    <property type="match status" value="1"/>
</dbReference>
<feature type="domain" description="GGDEF" evidence="5">
    <location>
        <begin position="451"/>
        <end position="583"/>
    </location>
</feature>
<dbReference type="GO" id="GO:0003824">
    <property type="term" value="F:catalytic activity"/>
    <property type="evidence" value="ECO:0007669"/>
    <property type="project" value="UniProtKB-ARBA"/>
</dbReference>
<dbReference type="PROSITE" id="PS50883">
    <property type="entry name" value="EAL"/>
    <property type="match status" value="1"/>
</dbReference>
<dbReference type="Pfam" id="PF00497">
    <property type="entry name" value="SBP_bac_3"/>
    <property type="match status" value="1"/>
</dbReference>
<dbReference type="InterPro" id="IPR000014">
    <property type="entry name" value="PAS"/>
</dbReference>
<dbReference type="SUPFAM" id="SSF55073">
    <property type="entry name" value="Nucleotide cyclase"/>
    <property type="match status" value="1"/>
</dbReference>
<dbReference type="CDD" id="cd00130">
    <property type="entry name" value="PAS"/>
    <property type="match status" value="1"/>
</dbReference>
<dbReference type="InterPro" id="IPR052155">
    <property type="entry name" value="Biofilm_reg_signaling"/>
</dbReference>
<dbReference type="InterPro" id="IPR029787">
    <property type="entry name" value="Nucleotide_cyclase"/>
</dbReference>
<feature type="domain" description="PAS" evidence="3">
    <location>
        <begin position="295"/>
        <end position="365"/>
    </location>
</feature>
<keyword evidence="1" id="KW-0472">Membrane</keyword>
<dbReference type="Pfam" id="PF08448">
    <property type="entry name" value="PAS_4"/>
    <property type="match status" value="1"/>
</dbReference>
<feature type="transmembrane region" description="Helical" evidence="1">
    <location>
        <begin position="259"/>
        <end position="281"/>
    </location>
</feature>
<dbReference type="CDD" id="cd01949">
    <property type="entry name" value="GGDEF"/>
    <property type="match status" value="1"/>
</dbReference>
<dbReference type="SMART" id="SM00267">
    <property type="entry name" value="GGDEF"/>
    <property type="match status" value="1"/>
</dbReference>
<gene>
    <name evidence="6" type="ORF">Cenrod_1069</name>
</gene>
<keyword evidence="1" id="KW-0812">Transmembrane</keyword>
<dbReference type="PROSITE" id="PS50887">
    <property type="entry name" value="GGDEF"/>
    <property type="match status" value="1"/>
</dbReference>
<dbReference type="InterPro" id="IPR001633">
    <property type="entry name" value="EAL_dom"/>
</dbReference>
<dbReference type="InterPro" id="IPR000160">
    <property type="entry name" value="GGDEF_dom"/>
</dbReference>
<dbReference type="NCBIfam" id="TIGR00254">
    <property type="entry name" value="GGDEF"/>
    <property type="match status" value="1"/>
</dbReference>
<dbReference type="InterPro" id="IPR035919">
    <property type="entry name" value="EAL_sf"/>
</dbReference>
<dbReference type="HOGENOM" id="CLU_000445_70_36_4"/>
<dbReference type="eggNOG" id="COG5001">
    <property type="taxonomic scope" value="Bacteria"/>
</dbReference>
<dbReference type="SUPFAM" id="SSF141868">
    <property type="entry name" value="EAL domain-like"/>
    <property type="match status" value="1"/>
</dbReference>
<feature type="domain" description="EAL" evidence="4">
    <location>
        <begin position="592"/>
        <end position="845"/>
    </location>
</feature>
<keyword evidence="1" id="KW-1133">Transmembrane helix</keyword>
<dbReference type="InterPro" id="IPR001638">
    <property type="entry name" value="Solute-binding_3/MltF_N"/>
</dbReference>
<dbReference type="EMBL" id="CP004885">
    <property type="protein sequence ID" value="AGX87163.1"/>
    <property type="molecule type" value="Genomic_DNA"/>
</dbReference>
<protein>
    <submittedName>
        <fullName evidence="6">Signal transduction protein</fullName>
    </submittedName>
</protein>
<dbReference type="InterPro" id="IPR035965">
    <property type="entry name" value="PAS-like_dom_sf"/>
</dbReference>
<evidence type="ECO:0000259" key="5">
    <source>
        <dbReference type="PROSITE" id="PS50887"/>
    </source>
</evidence>
<evidence type="ECO:0000259" key="4">
    <source>
        <dbReference type="PROSITE" id="PS50883"/>
    </source>
</evidence>
<dbReference type="SMART" id="SM00062">
    <property type="entry name" value="PBPb"/>
    <property type="match status" value="1"/>
</dbReference>
<dbReference type="InterPro" id="IPR043128">
    <property type="entry name" value="Rev_trsase/Diguanyl_cyclase"/>
</dbReference>